<dbReference type="SMART" id="SM00696">
    <property type="entry name" value="DM9"/>
    <property type="match status" value="2"/>
</dbReference>
<dbReference type="STRING" id="6182.A0A4Z2D8L7"/>
<dbReference type="PANTHER" id="PTHR31649">
    <property type="entry name" value="AGAP009604-PA"/>
    <property type="match status" value="1"/>
</dbReference>
<organism evidence="1 2">
    <name type="scientific">Schistosoma japonicum</name>
    <name type="common">Blood fluke</name>
    <dbReference type="NCBI Taxonomy" id="6182"/>
    <lineage>
        <taxon>Eukaryota</taxon>
        <taxon>Metazoa</taxon>
        <taxon>Spiralia</taxon>
        <taxon>Lophotrochozoa</taxon>
        <taxon>Platyhelminthes</taxon>
        <taxon>Trematoda</taxon>
        <taxon>Digenea</taxon>
        <taxon>Strigeidida</taxon>
        <taxon>Schistosomatoidea</taxon>
        <taxon>Schistosomatidae</taxon>
        <taxon>Schistosoma</taxon>
    </lineage>
</organism>
<keyword evidence="2" id="KW-1185">Reference proteome</keyword>
<dbReference type="EMBL" id="SKCS01000209">
    <property type="protein sequence ID" value="TNN12833.1"/>
    <property type="molecule type" value="Genomic_DNA"/>
</dbReference>
<gene>
    <name evidence="1" type="ORF">EWB00_003363</name>
</gene>
<name>A0A4Z2D8L7_SCHJA</name>
<proteinExistence type="predicted"/>
<comment type="caution">
    <text evidence="1">The sequence shown here is derived from an EMBL/GenBank/DDBJ whole genome shotgun (WGS) entry which is preliminary data.</text>
</comment>
<evidence type="ECO:0000313" key="1">
    <source>
        <dbReference type="EMBL" id="TNN12833.1"/>
    </source>
</evidence>
<protein>
    <submittedName>
        <fullName evidence="1">Uncharacterized protein</fullName>
    </submittedName>
</protein>
<dbReference type="Pfam" id="PF11901">
    <property type="entry name" value="DM9"/>
    <property type="match status" value="1"/>
</dbReference>
<dbReference type="PANTHER" id="PTHR31649:SF1">
    <property type="entry name" value="FARNESOIC ACID O-METHYL TRANSFERASE DOMAIN-CONTAINING PROTEIN"/>
    <property type="match status" value="1"/>
</dbReference>
<reference evidence="1 2" key="1">
    <citation type="submission" date="2019-03" db="EMBL/GenBank/DDBJ databases">
        <title>An improved genome assembly of the fluke Schistosoma japonicum.</title>
        <authorList>
            <person name="Hu W."/>
            <person name="Luo F."/>
            <person name="Yin M."/>
            <person name="Mo X."/>
            <person name="Sun C."/>
            <person name="Wu Q."/>
            <person name="Zhu B."/>
            <person name="Xiang M."/>
            <person name="Wang J."/>
            <person name="Wang Y."/>
            <person name="Zhang T."/>
            <person name="Xu B."/>
            <person name="Zheng H."/>
            <person name="Feng Z."/>
        </authorList>
    </citation>
    <scope>NUCLEOTIDE SEQUENCE [LARGE SCALE GENOMIC DNA]</scope>
    <source>
        <strain evidence="1">HuSjv2</strain>
        <tissue evidence="1">Worms</tissue>
    </source>
</reference>
<dbReference type="AlphaFoldDB" id="A0A4Z2D8L7"/>
<accession>A0A4Z2D8L7</accession>
<dbReference type="OrthoDB" id="2142040at2759"/>
<dbReference type="InterPro" id="IPR006616">
    <property type="entry name" value="DM9_repeat"/>
</dbReference>
<evidence type="ECO:0000313" key="2">
    <source>
        <dbReference type="Proteomes" id="UP000311919"/>
    </source>
</evidence>
<sequence>MNRCKRYFYLMAKFGDGVQISLSWIPQCNGKYPENAITVGDNIYVVRSRFINEMLPGMLIPNEGKCHCSYGGNEMEFTEYEVLCDTSLNELGKGYEWVKSSNGGHPKHAIIAGLASDGKPLYIARGYVDNKICVGKVHEGHKCAYMPCGGLENSVSEYEVLVWKKK</sequence>
<dbReference type="Proteomes" id="UP000311919">
    <property type="component" value="Unassembled WGS sequence"/>
</dbReference>